<feature type="active site" description="Schiff-base intermediate with substrate" evidence="4">
    <location>
        <position position="176"/>
    </location>
</feature>
<evidence type="ECO:0000313" key="6">
    <source>
        <dbReference type="Proteomes" id="UP000000607"/>
    </source>
</evidence>
<organism evidence="5 6">
    <name type="scientific">Mannheimia succiniciproducens (strain KCTC 0769BP / MBEL55E)</name>
    <dbReference type="NCBI Taxonomy" id="221988"/>
    <lineage>
        <taxon>Bacteria</taxon>
        <taxon>Pseudomonadati</taxon>
        <taxon>Pseudomonadota</taxon>
        <taxon>Gammaproteobacteria</taxon>
        <taxon>Pasteurellales</taxon>
        <taxon>Pasteurellaceae</taxon>
        <taxon>Basfia</taxon>
    </lineage>
</organism>
<dbReference type="SMART" id="SM01130">
    <property type="entry name" value="DHDPS"/>
    <property type="match status" value="1"/>
</dbReference>
<dbReference type="InterPro" id="IPR002220">
    <property type="entry name" value="DapA-like"/>
</dbReference>
<sequence length="316" mass="35687">MKKINLEKTMSIQGIIPVMLTPFMENNEIDYDGLRKLTDWYIDNGSDALFAACQSSEILFLSLEERVKITKTVMDQVQGRIPVVASGHISDSFEQQVEELTAIYNTGVDAVILITNRLDPNNEGTTVLKSNFEKLLAALPKDIVLGLYECPVPYRRLLTDGEISYFAGFENMVVLKDVSCNLETVKRRIQLTKNSNLKIVNANAAIAFEAMKAGSEGFSGVFNNIHPDLYAYLYKNKNSSDPMVQELANFLAICGAAESFGYPNFAKLMHTKIGTFKHYNSRVIKDDIKVKYWAVEELLDHIMQGSERYRNKLNLR</sequence>
<dbReference type="PANTHER" id="PTHR12128">
    <property type="entry name" value="DIHYDRODIPICOLINATE SYNTHASE"/>
    <property type="match status" value="1"/>
</dbReference>
<feature type="active site" description="Proton donor/acceptor" evidence="4">
    <location>
        <position position="148"/>
    </location>
</feature>
<dbReference type="eggNOG" id="COG0329">
    <property type="taxonomic scope" value="Bacteria"/>
</dbReference>
<dbReference type="Pfam" id="PF00701">
    <property type="entry name" value="DHDPS"/>
    <property type="match status" value="1"/>
</dbReference>
<evidence type="ECO:0000256" key="1">
    <source>
        <dbReference type="ARBA" id="ARBA00007592"/>
    </source>
</evidence>
<dbReference type="GO" id="GO:0008840">
    <property type="term" value="F:4-hydroxy-tetrahydrodipicolinate synthase activity"/>
    <property type="evidence" value="ECO:0007669"/>
    <property type="project" value="TreeGrafter"/>
</dbReference>
<keyword evidence="2 3" id="KW-0456">Lyase</keyword>
<name>Q65VX1_MANSM</name>
<reference evidence="5 6" key="1">
    <citation type="journal article" date="2004" name="Nat. Biotechnol.">
        <title>The genome sequence of the capnophilic rumen bacterium Mannheimia succiniciproducens.</title>
        <authorList>
            <person name="Hong S.H."/>
            <person name="Kim J.S."/>
            <person name="Lee S.Y."/>
            <person name="In Y.H."/>
            <person name="Choi S.S."/>
            <person name="Rih J.-K."/>
            <person name="Kim C.H."/>
            <person name="Jeong H."/>
            <person name="Hur C.G."/>
            <person name="Kim J.J."/>
        </authorList>
    </citation>
    <scope>NUCLEOTIDE SEQUENCE [LARGE SCALE GENOMIC DNA]</scope>
    <source>
        <strain evidence="6">KCTC 0769BP / MBEL55E</strain>
    </source>
</reference>
<evidence type="ECO:0000313" key="5">
    <source>
        <dbReference type="EMBL" id="AAU36889.1"/>
    </source>
</evidence>
<dbReference type="STRING" id="221988.MS0282"/>
<evidence type="ECO:0000256" key="4">
    <source>
        <dbReference type="PIRSR" id="PIRSR001365-1"/>
    </source>
</evidence>
<dbReference type="EMBL" id="AE016827">
    <property type="protein sequence ID" value="AAU36889.1"/>
    <property type="molecule type" value="Genomic_DNA"/>
</dbReference>
<gene>
    <name evidence="5" type="primary">dapA</name>
    <name evidence="5" type="ordered locus">MS0282</name>
</gene>
<dbReference type="PANTHER" id="PTHR12128:SF66">
    <property type="entry name" value="4-HYDROXY-2-OXOGLUTARATE ALDOLASE, MITOCHONDRIAL"/>
    <property type="match status" value="1"/>
</dbReference>
<dbReference type="Proteomes" id="UP000000607">
    <property type="component" value="Chromosome"/>
</dbReference>
<dbReference type="InterPro" id="IPR013785">
    <property type="entry name" value="Aldolase_TIM"/>
</dbReference>
<evidence type="ECO:0000256" key="3">
    <source>
        <dbReference type="PIRNR" id="PIRNR001365"/>
    </source>
</evidence>
<dbReference type="Gene3D" id="3.20.20.70">
    <property type="entry name" value="Aldolase class I"/>
    <property type="match status" value="1"/>
</dbReference>
<keyword evidence="6" id="KW-1185">Reference proteome</keyword>
<dbReference type="AlphaFoldDB" id="Q65VX1"/>
<dbReference type="KEGG" id="msu:MS0282"/>
<dbReference type="CDD" id="cd00408">
    <property type="entry name" value="DHDPS-like"/>
    <property type="match status" value="1"/>
</dbReference>
<evidence type="ECO:0000256" key="2">
    <source>
        <dbReference type="ARBA" id="ARBA00023239"/>
    </source>
</evidence>
<accession>Q65VX1</accession>
<proteinExistence type="inferred from homology"/>
<dbReference type="SUPFAM" id="SSF51569">
    <property type="entry name" value="Aldolase"/>
    <property type="match status" value="1"/>
</dbReference>
<dbReference type="HOGENOM" id="CLU_049343_2_0_6"/>
<dbReference type="PIRSF" id="PIRSF001365">
    <property type="entry name" value="DHDPS"/>
    <property type="match status" value="1"/>
</dbReference>
<protein>
    <submittedName>
        <fullName evidence="5">DapA protein</fullName>
    </submittedName>
</protein>
<comment type="similarity">
    <text evidence="1 3">Belongs to the DapA family.</text>
</comment>